<dbReference type="EMBL" id="UINC01161759">
    <property type="protein sequence ID" value="SVD61135.1"/>
    <property type="molecule type" value="Genomic_DNA"/>
</dbReference>
<dbReference type="InterPro" id="IPR050437">
    <property type="entry name" value="Ribos_protein_bS1-like"/>
</dbReference>
<evidence type="ECO:0000259" key="4">
    <source>
        <dbReference type="PROSITE" id="PS50126"/>
    </source>
</evidence>
<dbReference type="InterPro" id="IPR003029">
    <property type="entry name" value="S1_domain"/>
</dbReference>
<dbReference type="CDD" id="cd04465">
    <property type="entry name" value="S1_RPS1_repeat_ec2_hs2"/>
    <property type="match status" value="1"/>
</dbReference>
<dbReference type="CDD" id="cd05687">
    <property type="entry name" value="S1_RPS1_repeat_ec1_hs1"/>
    <property type="match status" value="1"/>
</dbReference>
<dbReference type="SUPFAM" id="SSF50249">
    <property type="entry name" value="Nucleic acid-binding proteins"/>
    <property type="match status" value="3"/>
</dbReference>
<dbReference type="GO" id="GO:0003729">
    <property type="term" value="F:mRNA binding"/>
    <property type="evidence" value="ECO:0007669"/>
    <property type="project" value="TreeGrafter"/>
</dbReference>
<feature type="domain" description="S1 motif" evidence="4">
    <location>
        <begin position="192"/>
        <end position="221"/>
    </location>
</feature>
<evidence type="ECO:0000256" key="1">
    <source>
        <dbReference type="ARBA" id="ARBA00006767"/>
    </source>
</evidence>
<dbReference type="SMART" id="SM00316">
    <property type="entry name" value="S1"/>
    <property type="match status" value="2"/>
</dbReference>
<dbReference type="FunFam" id="2.40.50.140:FF:000021">
    <property type="entry name" value="30S ribosomal protein S1"/>
    <property type="match status" value="1"/>
</dbReference>
<reference evidence="5" key="1">
    <citation type="submission" date="2018-05" db="EMBL/GenBank/DDBJ databases">
        <authorList>
            <person name="Lanie J.A."/>
            <person name="Ng W.-L."/>
            <person name="Kazmierczak K.M."/>
            <person name="Andrzejewski T.M."/>
            <person name="Davidsen T.M."/>
            <person name="Wayne K.J."/>
            <person name="Tettelin H."/>
            <person name="Glass J.I."/>
            <person name="Rusch D."/>
            <person name="Podicherti R."/>
            <person name="Tsui H.-C.T."/>
            <person name="Winkler M.E."/>
        </authorList>
    </citation>
    <scope>NUCLEOTIDE SEQUENCE</scope>
</reference>
<dbReference type="GO" id="GO:0006412">
    <property type="term" value="P:translation"/>
    <property type="evidence" value="ECO:0007669"/>
    <property type="project" value="TreeGrafter"/>
</dbReference>
<sequence length="221" mass="24519">MSESFEELFEESLKTVDMESGSIITGVVVDIDNEWVTVHAGLKSEGVIPRAQFVNESGELEVAVGDTVQVSMDAVDDGFGETRLSREKAKRAESWQILENVYENQEAITGLISGRVKGGFTVEIRDIRAFLPGSLVDVRPLRDNEMLEGREMEFKVIKLDQKRNNVVVSRRSVLEQENSAEREALLESLQEGMEVKGIVKNLTDYGAFVDLGGVDGLLHIT</sequence>
<feature type="non-terminal residue" evidence="5">
    <location>
        <position position="221"/>
    </location>
</feature>
<dbReference type="Gene3D" id="2.40.50.140">
    <property type="entry name" value="Nucleic acid-binding proteins"/>
    <property type="match status" value="2"/>
</dbReference>
<dbReference type="GO" id="GO:0003735">
    <property type="term" value="F:structural constituent of ribosome"/>
    <property type="evidence" value="ECO:0007669"/>
    <property type="project" value="TreeGrafter"/>
</dbReference>
<comment type="similarity">
    <text evidence="1">Belongs to the bacterial ribosomal protein bS1 family.</text>
</comment>
<dbReference type="AlphaFoldDB" id="A0A382WRV7"/>
<dbReference type="PANTHER" id="PTHR10724">
    <property type="entry name" value="30S RIBOSOMAL PROTEIN S1"/>
    <property type="match status" value="1"/>
</dbReference>
<accession>A0A382WRV7</accession>
<dbReference type="InterPro" id="IPR035104">
    <property type="entry name" value="Ribosomal_protein_S1-like"/>
</dbReference>
<feature type="domain" description="S1 motif" evidence="4">
    <location>
        <begin position="105"/>
        <end position="171"/>
    </location>
</feature>
<protein>
    <recommendedName>
        <fullName evidence="4">S1 motif domain-containing protein</fullName>
    </recommendedName>
</protein>
<proteinExistence type="inferred from homology"/>
<dbReference type="Pfam" id="PF00575">
    <property type="entry name" value="S1"/>
    <property type="match status" value="3"/>
</dbReference>
<evidence type="ECO:0000313" key="5">
    <source>
        <dbReference type="EMBL" id="SVD61135.1"/>
    </source>
</evidence>
<keyword evidence="2" id="KW-0689">Ribosomal protein</keyword>
<dbReference type="PANTHER" id="PTHR10724:SF7">
    <property type="entry name" value="SMALL RIBOSOMAL SUBUNIT PROTEIN BS1C"/>
    <property type="match status" value="1"/>
</dbReference>
<dbReference type="PRINTS" id="PR00681">
    <property type="entry name" value="RIBOSOMALS1"/>
</dbReference>
<dbReference type="GO" id="GO:0022627">
    <property type="term" value="C:cytosolic small ribosomal subunit"/>
    <property type="evidence" value="ECO:0007669"/>
    <property type="project" value="TreeGrafter"/>
</dbReference>
<gene>
    <name evidence="5" type="ORF">METZ01_LOCUS413989</name>
</gene>
<evidence type="ECO:0000256" key="2">
    <source>
        <dbReference type="ARBA" id="ARBA00022980"/>
    </source>
</evidence>
<keyword evidence="3" id="KW-0687">Ribonucleoprotein</keyword>
<name>A0A382WRV7_9ZZZZ</name>
<evidence type="ECO:0000256" key="3">
    <source>
        <dbReference type="ARBA" id="ARBA00023274"/>
    </source>
</evidence>
<dbReference type="PROSITE" id="PS50126">
    <property type="entry name" value="S1"/>
    <property type="match status" value="3"/>
</dbReference>
<dbReference type="Gene3D" id="6.20.370.20">
    <property type="match status" value="1"/>
</dbReference>
<organism evidence="5">
    <name type="scientific">marine metagenome</name>
    <dbReference type="NCBI Taxonomy" id="408172"/>
    <lineage>
        <taxon>unclassified sequences</taxon>
        <taxon>metagenomes</taxon>
        <taxon>ecological metagenomes</taxon>
    </lineage>
</organism>
<dbReference type="InterPro" id="IPR012340">
    <property type="entry name" value="NA-bd_OB-fold"/>
</dbReference>
<feature type="domain" description="S1 motif" evidence="4">
    <location>
        <begin position="21"/>
        <end position="87"/>
    </location>
</feature>